<evidence type="ECO:0000313" key="2">
    <source>
        <dbReference type="EMBL" id="TYL97806.1"/>
    </source>
</evidence>
<keyword evidence="2" id="KW-0378">Hydrolase</keyword>
<evidence type="ECO:0000259" key="1">
    <source>
        <dbReference type="Pfam" id="PF04909"/>
    </source>
</evidence>
<reference evidence="2 3" key="1">
    <citation type="submission" date="2019-08" db="EMBL/GenBank/DDBJ databases">
        <title>Bradyrhizobium hipponensis sp. nov., a rhizobium isolated from a Lupinus angustifolius root nodule in Tunisia.</title>
        <authorList>
            <person name="Off K."/>
            <person name="Rejili M."/>
            <person name="Mars M."/>
            <person name="Brachmann A."/>
            <person name="Marin M."/>
        </authorList>
    </citation>
    <scope>NUCLEOTIDE SEQUENCE [LARGE SCALE GENOMIC DNA]</scope>
    <source>
        <strain evidence="2 3">CTAW71</strain>
    </source>
</reference>
<gene>
    <name evidence="2" type="ORF">FXB40_07830</name>
</gene>
<dbReference type="GO" id="GO:0016787">
    <property type="term" value="F:hydrolase activity"/>
    <property type="evidence" value="ECO:0007669"/>
    <property type="project" value="UniProtKB-KW"/>
</dbReference>
<comment type="caution">
    <text evidence="2">The sequence shown here is derived from an EMBL/GenBank/DDBJ whole genome shotgun (WGS) entry which is preliminary data.</text>
</comment>
<keyword evidence="3" id="KW-1185">Reference proteome</keyword>
<sequence length="282" mass="30628">MPAAPPRLIAPPETCDSRIHIFDPTKPVAPTATGPGPAWANVAAYIDAVQRRLGLTRAVVVQPTAYGTDNSCTVEAIAALGLDRTRGVAIVGPDASDAELQQLTDAGIRGARFQMLPGGPLPWDALEPVASRITNFGWFIQLQMDGRLLSEREAMLKRLPCRLIIDHVGKFLEPVPVEHPGFRTILHLIDRGRTWLKLAGAYETSKAGAPLYPDVGALATVAIRAVPERMIWASNWPHVSVQDLPDDAALLDLLFDWAPDEAVRQRILVENPAELYGFSPSS</sequence>
<proteinExistence type="predicted"/>
<dbReference type="InterPro" id="IPR006680">
    <property type="entry name" value="Amidohydro-rel"/>
</dbReference>
<dbReference type="PANTHER" id="PTHR35563:SF2">
    <property type="entry name" value="BARREL METAL-DEPENDENT HYDROLASE, PUTATIVE (AFU_ORTHOLOGUE AFUA_1G16240)-RELATED"/>
    <property type="match status" value="1"/>
</dbReference>
<protein>
    <submittedName>
        <fullName evidence="2">Amidohydrolase family protein</fullName>
    </submittedName>
</protein>
<evidence type="ECO:0000313" key="3">
    <source>
        <dbReference type="Proteomes" id="UP000324758"/>
    </source>
</evidence>
<dbReference type="InterPro" id="IPR052358">
    <property type="entry name" value="Aro_Compnd_Degr_Hydrolases"/>
</dbReference>
<dbReference type="Gene3D" id="3.20.20.140">
    <property type="entry name" value="Metal-dependent hydrolases"/>
    <property type="match status" value="1"/>
</dbReference>
<dbReference type="SUPFAM" id="SSF51556">
    <property type="entry name" value="Metallo-dependent hydrolases"/>
    <property type="match status" value="1"/>
</dbReference>
<dbReference type="InterPro" id="IPR032466">
    <property type="entry name" value="Metal_Hydrolase"/>
</dbReference>
<dbReference type="PANTHER" id="PTHR35563">
    <property type="entry name" value="BARREL METAL-DEPENDENT HYDROLASE, PUTATIVE (AFU_ORTHOLOGUE AFUA_1G16240)-RELATED"/>
    <property type="match status" value="1"/>
</dbReference>
<dbReference type="AlphaFoldDB" id="A0A5D3KNV4"/>
<name>A0A5D3KNV4_9BRAD</name>
<dbReference type="Pfam" id="PF04909">
    <property type="entry name" value="Amidohydro_2"/>
    <property type="match status" value="1"/>
</dbReference>
<dbReference type="RefSeq" id="WP_148771628.1">
    <property type="nucleotide sequence ID" value="NZ_VSSS01000014.1"/>
</dbReference>
<dbReference type="Proteomes" id="UP000324758">
    <property type="component" value="Unassembled WGS sequence"/>
</dbReference>
<dbReference type="EMBL" id="VSSS01000014">
    <property type="protein sequence ID" value="TYL97806.1"/>
    <property type="molecule type" value="Genomic_DNA"/>
</dbReference>
<feature type="domain" description="Amidohydrolase-related" evidence="1">
    <location>
        <begin position="15"/>
        <end position="278"/>
    </location>
</feature>
<accession>A0A5D3KNV4</accession>
<organism evidence="2 3">
    <name type="scientific">Bradyrhizobium rifense</name>
    <dbReference type="NCBI Taxonomy" id="515499"/>
    <lineage>
        <taxon>Bacteria</taxon>
        <taxon>Pseudomonadati</taxon>
        <taxon>Pseudomonadota</taxon>
        <taxon>Alphaproteobacteria</taxon>
        <taxon>Hyphomicrobiales</taxon>
        <taxon>Nitrobacteraceae</taxon>
        <taxon>Bradyrhizobium</taxon>
    </lineage>
</organism>
<dbReference type="OrthoDB" id="9787654at2"/>